<dbReference type="AlphaFoldDB" id="A0A5J4LQ86"/>
<protein>
    <submittedName>
        <fullName evidence="2">Uncharacterized protein</fullName>
    </submittedName>
</protein>
<evidence type="ECO:0000313" key="3">
    <source>
        <dbReference type="Proteomes" id="UP000325598"/>
    </source>
</evidence>
<reference evidence="2 3" key="1">
    <citation type="submission" date="2019-10" db="EMBL/GenBank/DDBJ databases">
        <title>Whole genome shotgun sequence of Streptomyces angustmyceticus NBRC 3934.</title>
        <authorList>
            <person name="Hosoyama A."/>
            <person name="Ichikawa N."/>
            <person name="Kimura A."/>
            <person name="Kitahashi Y."/>
            <person name="Komaki H."/>
            <person name="Uohara A."/>
        </authorList>
    </citation>
    <scope>NUCLEOTIDE SEQUENCE [LARGE SCALE GENOMIC DNA]</scope>
    <source>
        <strain evidence="2 3">NBRC 3934</strain>
    </source>
</reference>
<comment type="caution">
    <text evidence="2">The sequence shown here is derived from an EMBL/GenBank/DDBJ whole genome shotgun (WGS) entry which is preliminary data.</text>
</comment>
<evidence type="ECO:0000256" key="1">
    <source>
        <dbReference type="SAM" id="MobiDB-lite"/>
    </source>
</evidence>
<accession>A0A5J4LQ86</accession>
<keyword evidence="3" id="KW-1185">Reference proteome</keyword>
<evidence type="ECO:0000313" key="2">
    <source>
        <dbReference type="EMBL" id="GES33659.1"/>
    </source>
</evidence>
<proteinExistence type="predicted"/>
<feature type="region of interest" description="Disordered" evidence="1">
    <location>
        <begin position="57"/>
        <end position="92"/>
    </location>
</feature>
<dbReference type="Proteomes" id="UP000325598">
    <property type="component" value="Unassembled WGS sequence"/>
</dbReference>
<dbReference type="EMBL" id="BLAG01000020">
    <property type="protein sequence ID" value="GES33659.1"/>
    <property type="molecule type" value="Genomic_DNA"/>
</dbReference>
<gene>
    <name evidence="2" type="ORF">San01_61470</name>
</gene>
<dbReference type="Gene3D" id="6.10.140.2180">
    <property type="match status" value="1"/>
</dbReference>
<name>A0A5J4LQ86_9ACTN</name>
<organism evidence="2 3">
    <name type="scientific">Streptomyces angustmyceticus</name>
    <dbReference type="NCBI Taxonomy" id="285578"/>
    <lineage>
        <taxon>Bacteria</taxon>
        <taxon>Bacillati</taxon>
        <taxon>Actinomycetota</taxon>
        <taxon>Actinomycetes</taxon>
        <taxon>Kitasatosporales</taxon>
        <taxon>Streptomycetaceae</taxon>
        <taxon>Streptomyces</taxon>
    </lineage>
</organism>
<sequence length="92" mass="10125">MLSRDELTALIDEMRDALVRRIANEPSPERARYLIATRVTGPRHAVRHRRGNAVVRGATSPATERAHSGDIGVCPRTSPPLPLGKTASWRTC</sequence>